<protein>
    <submittedName>
        <fullName evidence="1">Uncharacterized protein</fullName>
    </submittedName>
</protein>
<evidence type="ECO:0000313" key="1">
    <source>
        <dbReference type="EMBL" id="QPB12154.1"/>
    </source>
</evidence>
<evidence type="ECO:0000313" key="2">
    <source>
        <dbReference type="Proteomes" id="UP000663042"/>
    </source>
</evidence>
<dbReference type="GeneID" id="65132501"/>
<sequence length="74" mass="8503">MKHVTVVKVIFIDAVMSKLKANGFLKEDAKEVVFENVDTVDIDTAGLFVSFTDTPDTEYFYPMHQIARIKQEYN</sequence>
<dbReference type="RefSeq" id="YP_010113941.1">
    <property type="nucleotide sequence ID" value="NC_055910.1"/>
</dbReference>
<proteinExistence type="predicted"/>
<organism evidence="1 2">
    <name type="scientific">Providencia phage PSTCR5</name>
    <dbReference type="NCBI Taxonomy" id="2783547"/>
    <lineage>
        <taxon>Viruses</taxon>
        <taxon>Duplodnaviria</taxon>
        <taxon>Heunggongvirae</taxon>
        <taxon>Uroviricota</taxon>
        <taxon>Caudoviricetes</taxon>
        <taxon>Demerecviridae</taxon>
        <taxon>Priunavirus</taxon>
        <taxon>Priunavirus PSTCR5</taxon>
    </lineage>
</organism>
<dbReference type="KEGG" id="vg:65132501"/>
<dbReference type="Proteomes" id="UP000663042">
    <property type="component" value="Segment"/>
</dbReference>
<accession>A0A873WTE6</accession>
<name>A0A873WTE6_9CAUD</name>
<reference evidence="1 2" key="1">
    <citation type="submission" date="2020-10" db="EMBL/GenBank/DDBJ databases">
        <title>Novel bacteriophages targeting Providencia spp. as potential agents for phage therapy.</title>
        <authorList>
            <person name="Rakov C."/>
            <person name="Alkalay-Oren S."/>
            <person name="Coppenhagen-Glazer S."/>
            <person name="Hazan R."/>
        </authorList>
    </citation>
    <scope>NUCLEOTIDE SEQUENCE [LARGE SCALE GENOMIC DNA]</scope>
</reference>
<dbReference type="EMBL" id="MW057857">
    <property type="protein sequence ID" value="QPB12154.1"/>
    <property type="molecule type" value="Genomic_DNA"/>
</dbReference>
<keyword evidence="2" id="KW-1185">Reference proteome</keyword>